<dbReference type="AlphaFoldDB" id="A0A2G4YP24"/>
<reference evidence="2 3" key="1">
    <citation type="submission" date="2017-10" db="EMBL/GenBank/DDBJ databases">
        <title>Frigbacter circumglobatus gen. nov. sp. nov., isolated from sediment cultured in situ.</title>
        <authorList>
            <person name="Zhao Z."/>
        </authorList>
    </citation>
    <scope>NUCLEOTIDE SEQUENCE [LARGE SCALE GENOMIC DNA]</scope>
    <source>
        <strain evidence="2 3">ZYL</strain>
    </source>
</reference>
<dbReference type="EMBL" id="PDEM01000025">
    <property type="protein sequence ID" value="PHZ84071.1"/>
    <property type="molecule type" value="Genomic_DNA"/>
</dbReference>
<feature type="region of interest" description="Disordered" evidence="1">
    <location>
        <begin position="206"/>
        <end position="228"/>
    </location>
</feature>
<name>A0A2G4YP24_9PROT</name>
<dbReference type="InParanoid" id="A0A2G4YP24"/>
<organism evidence="2 3">
    <name type="scientific">Paremcibacter congregatus</name>
    <dbReference type="NCBI Taxonomy" id="2043170"/>
    <lineage>
        <taxon>Bacteria</taxon>
        <taxon>Pseudomonadati</taxon>
        <taxon>Pseudomonadota</taxon>
        <taxon>Alphaproteobacteria</taxon>
        <taxon>Emcibacterales</taxon>
        <taxon>Emcibacteraceae</taxon>
        <taxon>Paremcibacter</taxon>
    </lineage>
</organism>
<evidence type="ECO:0008006" key="4">
    <source>
        <dbReference type="Google" id="ProtNLM"/>
    </source>
</evidence>
<sequence>MSKTNSHKRYHNDAPGEKAVAESLGDMELTFKDVYQIQQSTLANIASEIVIISDMVEERMTELSSEFRHLVTSSQQQEKTIGEARRLLRPDFMTTERQTSHAVYKLFSDRPEMTGDLKQNSDRMVYAMQFQDQMRQRMQAIAATLNMLGGLPAEGESYSENNNIKEKVTISDDNKRFLHQVIKRCAPKELDQRYIMKMFFGGDRDEEEKAGSGLGVRQDSDATDIEFF</sequence>
<proteinExistence type="predicted"/>
<protein>
    <recommendedName>
        <fullName evidence="4">Chemotaxis protein</fullName>
    </recommendedName>
</protein>
<evidence type="ECO:0000256" key="1">
    <source>
        <dbReference type="SAM" id="MobiDB-lite"/>
    </source>
</evidence>
<dbReference type="Proteomes" id="UP000229730">
    <property type="component" value="Unassembled WGS sequence"/>
</dbReference>
<dbReference type="RefSeq" id="WP_099473877.1">
    <property type="nucleotide sequence ID" value="NZ_CP041025.1"/>
</dbReference>
<evidence type="ECO:0000313" key="2">
    <source>
        <dbReference type="EMBL" id="PHZ84071.1"/>
    </source>
</evidence>
<accession>A0A2G4YP24</accession>
<gene>
    <name evidence="2" type="ORF">CRD36_12770</name>
</gene>
<keyword evidence="3" id="KW-1185">Reference proteome</keyword>
<comment type="caution">
    <text evidence="2">The sequence shown here is derived from an EMBL/GenBank/DDBJ whole genome shotgun (WGS) entry which is preliminary data.</text>
</comment>
<evidence type="ECO:0000313" key="3">
    <source>
        <dbReference type="Proteomes" id="UP000229730"/>
    </source>
</evidence>